<dbReference type="RefSeq" id="WP_154521612.1">
    <property type="nucleotide sequence ID" value="NZ_JAQYJL010000025.1"/>
</dbReference>
<dbReference type="Gene3D" id="3.40.190.170">
    <property type="entry name" value="Bacterial extracellular solute-binding protein, family 7"/>
    <property type="match status" value="1"/>
</dbReference>
<dbReference type="InterPro" id="IPR004682">
    <property type="entry name" value="TRAP_DctP"/>
</dbReference>
<comment type="similarity">
    <text evidence="1">Belongs to the bacterial solute-binding protein 7 family.</text>
</comment>
<dbReference type="InterPro" id="IPR038404">
    <property type="entry name" value="TRAP_DctP_sf"/>
</dbReference>
<comment type="caution">
    <text evidence="5">The sequence shown here is derived from an EMBL/GenBank/DDBJ whole genome shotgun (WGS) entry which is preliminary data.</text>
</comment>
<keyword evidence="3 4" id="KW-0732">Signal</keyword>
<organism evidence="5 6">
    <name type="scientific">Porcincola intestinalis</name>
    <dbReference type="NCBI Taxonomy" id="2606632"/>
    <lineage>
        <taxon>Bacteria</taxon>
        <taxon>Bacillati</taxon>
        <taxon>Bacillota</taxon>
        <taxon>Clostridia</taxon>
        <taxon>Lachnospirales</taxon>
        <taxon>Lachnospiraceae</taxon>
        <taxon>Porcincola</taxon>
    </lineage>
</organism>
<dbReference type="PANTHER" id="PTHR33376:SF7">
    <property type="entry name" value="C4-DICARBOXYLATE-BINDING PROTEIN DCTB"/>
    <property type="match status" value="1"/>
</dbReference>
<dbReference type="SUPFAM" id="SSF53850">
    <property type="entry name" value="Periplasmic binding protein-like II"/>
    <property type="match status" value="1"/>
</dbReference>
<dbReference type="GO" id="GO:0055085">
    <property type="term" value="P:transmembrane transport"/>
    <property type="evidence" value="ECO:0007669"/>
    <property type="project" value="InterPro"/>
</dbReference>
<dbReference type="EMBL" id="VULZ01000001">
    <property type="protein sequence ID" value="MSS13561.1"/>
    <property type="molecule type" value="Genomic_DNA"/>
</dbReference>
<feature type="chain" id="PRO_5026688051" evidence="4">
    <location>
        <begin position="26"/>
        <end position="375"/>
    </location>
</feature>
<evidence type="ECO:0000256" key="1">
    <source>
        <dbReference type="ARBA" id="ARBA00009023"/>
    </source>
</evidence>
<dbReference type="AlphaFoldDB" id="A0A6L5WZR5"/>
<proteinExistence type="inferred from homology"/>
<dbReference type="CDD" id="cd13675">
    <property type="entry name" value="PBP2_TRAP_SBP_like_5"/>
    <property type="match status" value="1"/>
</dbReference>
<evidence type="ECO:0000313" key="6">
    <source>
        <dbReference type="Proteomes" id="UP000481852"/>
    </source>
</evidence>
<dbReference type="NCBIfam" id="TIGR00787">
    <property type="entry name" value="dctP"/>
    <property type="match status" value="1"/>
</dbReference>
<name>A0A6L5WZR5_9FIRM</name>
<dbReference type="Proteomes" id="UP000481852">
    <property type="component" value="Unassembled WGS sequence"/>
</dbReference>
<keyword evidence="2" id="KW-0813">Transport</keyword>
<evidence type="ECO:0000256" key="4">
    <source>
        <dbReference type="SAM" id="SignalP"/>
    </source>
</evidence>
<dbReference type="NCBIfam" id="NF037995">
    <property type="entry name" value="TRAP_S1"/>
    <property type="match status" value="1"/>
</dbReference>
<dbReference type="GO" id="GO:0030288">
    <property type="term" value="C:outer membrane-bounded periplasmic space"/>
    <property type="evidence" value="ECO:0007669"/>
    <property type="project" value="InterPro"/>
</dbReference>
<dbReference type="InterPro" id="IPR018389">
    <property type="entry name" value="DctP_fam"/>
</dbReference>
<keyword evidence="6" id="KW-1185">Reference proteome</keyword>
<sequence>MKRTAMMAAMLAAAMTVSFTGAVYAGETETSTEAATEADGAGEGTENIPGYGGFSAEDVKNASNVQPEIPEGATVLKLGTTVNENDSFQIAAVKFAQLVQDKTNGKYAIEIHPNGDLGGERDMLESMQMDTLDMGIVTSGPFVNFSQDMGVLDMPFLFADNAQAYAVFDGKVGRELLDTLESSNLKGLAYAERGFRNLTNSKKAVHSADDVKGLKIRVMENDVYTAAFKALGADAVPMNWNDTLTALQQGTVDGEENPINVINSYKLWESQKYATLDRHSYSSAIITMSLDKFNELDADTQKIFLDSAQEAAEFERAWTAAQEKDQLQAMKDNGMEVDENPDMESFKKAVQPVYDQYSQYADYVQKINDVIKDVQ</sequence>
<dbReference type="PANTHER" id="PTHR33376">
    <property type="match status" value="1"/>
</dbReference>
<feature type="signal peptide" evidence="4">
    <location>
        <begin position="1"/>
        <end position="25"/>
    </location>
</feature>
<accession>A0A6L5WZR5</accession>
<protein>
    <submittedName>
        <fullName evidence="5">DctP family TRAP transporter solute-binding subunit</fullName>
    </submittedName>
</protein>
<evidence type="ECO:0000313" key="5">
    <source>
        <dbReference type="EMBL" id="MSS13561.1"/>
    </source>
</evidence>
<evidence type="ECO:0000256" key="3">
    <source>
        <dbReference type="ARBA" id="ARBA00022729"/>
    </source>
</evidence>
<gene>
    <name evidence="5" type="ORF">FYJ35_00590</name>
</gene>
<dbReference type="Pfam" id="PF03480">
    <property type="entry name" value="DctP"/>
    <property type="match status" value="1"/>
</dbReference>
<reference evidence="5 6" key="1">
    <citation type="submission" date="2019-08" db="EMBL/GenBank/DDBJ databases">
        <title>In-depth cultivation of the pig gut microbiome towards novel bacterial diversity and tailored functional studies.</title>
        <authorList>
            <person name="Wylensek D."/>
            <person name="Hitch T.C.A."/>
            <person name="Clavel T."/>
        </authorList>
    </citation>
    <scope>NUCLEOTIDE SEQUENCE [LARGE SCALE GENOMIC DNA]</scope>
    <source>
        <strain evidence="5 6">Oil+RF-744-WCA-WT-11</strain>
    </source>
</reference>
<evidence type="ECO:0000256" key="2">
    <source>
        <dbReference type="ARBA" id="ARBA00022448"/>
    </source>
</evidence>